<gene>
    <name evidence="2" type="ORF">SAMN02744124_03702</name>
</gene>
<dbReference type="EMBL" id="FXAE01000050">
    <property type="protein sequence ID" value="SMF55937.1"/>
    <property type="molecule type" value="Genomic_DNA"/>
</dbReference>
<comment type="caution">
    <text evidence="2">The sequence shown here is derived from an EMBL/GenBank/DDBJ whole genome shotgun (WGS) entry which is preliminary data.</text>
</comment>
<keyword evidence="1" id="KW-0472">Membrane</keyword>
<name>A0ABY1M282_9BACL</name>
<feature type="transmembrane region" description="Helical" evidence="1">
    <location>
        <begin position="45"/>
        <end position="62"/>
    </location>
</feature>
<evidence type="ECO:0000313" key="3">
    <source>
        <dbReference type="Proteomes" id="UP000192939"/>
    </source>
</evidence>
<sequence length="527" mass="60951">MLKMIGMEIKQFIRTPLWMALFALTIVAAIFLPRSSLTDLSVVPGLVYFMMVMSLLFSIYGAEIARMEINNHAEEHLFVTPKYALYHRSKLLYWLTLSAAIYFLFYITVMAYIGITYNNITKSDILDSLLYTVLCWFIPFFYSIILGYLVYRSLPGIYSYLIMIFLWFLTMPYNSMLGFIPQTLGGWLINGDPNMILIFSSSPLESLEINKGYYFQRAFMFLLLISAYTLVMYRRDRTKRNLAIATMVISLLIPTLSPYVPYITGSDTLGQAVFHYNDEIQLNTGYKVNQYTFHLNHGESNHYFRYTVDMDIESQSDQISLALLEDFQVLSASLNERPIVPTRLGNVVQLELPEQIGTLHLEVETRTYQAIGPTTLQLIATSAWYPMNPLEAMDPYSQGVKEKYEIYWDSAKPNRILSNLAHPSENLWTGVAFGPTLLMGEFEHEGHLVFPRYKTLDRIQRIQQGVEDIFKDNNKKYAASAQLPPNVYYVTTFYGMQANPDEAYIYPNIYPNEDILRVFYPQKKGER</sequence>
<protein>
    <recommendedName>
        <fullName evidence="4">ABC transporter permease</fullName>
    </recommendedName>
</protein>
<feature type="transmembrane region" description="Helical" evidence="1">
    <location>
        <begin position="242"/>
        <end position="260"/>
    </location>
</feature>
<proteinExistence type="predicted"/>
<evidence type="ECO:0000256" key="1">
    <source>
        <dbReference type="SAM" id="Phobius"/>
    </source>
</evidence>
<evidence type="ECO:0000313" key="2">
    <source>
        <dbReference type="EMBL" id="SMF55937.1"/>
    </source>
</evidence>
<feature type="transmembrane region" description="Helical" evidence="1">
    <location>
        <begin position="214"/>
        <end position="233"/>
    </location>
</feature>
<accession>A0ABY1M282</accession>
<dbReference type="Proteomes" id="UP000192939">
    <property type="component" value="Unassembled WGS sequence"/>
</dbReference>
<keyword evidence="3" id="KW-1185">Reference proteome</keyword>
<dbReference type="RefSeq" id="WP_085279604.1">
    <property type="nucleotide sequence ID" value="NZ_FXAE01000050.1"/>
</dbReference>
<keyword evidence="1" id="KW-0812">Transmembrane</keyword>
<feature type="transmembrane region" description="Helical" evidence="1">
    <location>
        <begin position="91"/>
        <end position="117"/>
    </location>
</feature>
<organism evidence="2 3">
    <name type="scientific">Paenibacillus barengoltzii J12</name>
    <dbReference type="NCBI Taxonomy" id="935846"/>
    <lineage>
        <taxon>Bacteria</taxon>
        <taxon>Bacillati</taxon>
        <taxon>Bacillota</taxon>
        <taxon>Bacilli</taxon>
        <taxon>Bacillales</taxon>
        <taxon>Paenibacillaceae</taxon>
        <taxon>Paenibacillus</taxon>
    </lineage>
</organism>
<feature type="transmembrane region" description="Helical" evidence="1">
    <location>
        <begin position="129"/>
        <end position="151"/>
    </location>
</feature>
<reference evidence="2 3" key="1">
    <citation type="submission" date="2017-04" db="EMBL/GenBank/DDBJ databases">
        <authorList>
            <person name="Varghese N."/>
            <person name="Submissions S."/>
        </authorList>
    </citation>
    <scope>NUCLEOTIDE SEQUENCE [LARGE SCALE GENOMIC DNA]</scope>
    <source>
        <strain evidence="2 3">J12</strain>
    </source>
</reference>
<evidence type="ECO:0008006" key="4">
    <source>
        <dbReference type="Google" id="ProtNLM"/>
    </source>
</evidence>
<feature type="transmembrane region" description="Helical" evidence="1">
    <location>
        <begin position="158"/>
        <end position="180"/>
    </location>
</feature>
<feature type="transmembrane region" description="Helical" evidence="1">
    <location>
        <begin position="12"/>
        <end position="33"/>
    </location>
</feature>
<keyword evidence="1" id="KW-1133">Transmembrane helix</keyword>